<dbReference type="Pfam" id="PF00149">
    <property type="entry name" value="Metallophos"/>
    <property type="match status" value="1"/>
</dbReference>
<dbReference type="SUPFAM" id="SSF56300">
    <property type="entry name" value="Metallo-dependent phosphatases"/>
    <property type="match status" value="1"/>
</dbReference>
<evidence type="ECO:0000313" key="8">
    <source>
        <dbReference type="Proteomes" id="UP000196560"/>
    </source>
</evidence>
<keyword evidence="1" id="KW-0479">Metal-binding</keyword>
<protein>
    <recommendedName>
        <fullName evidence="6">Calcineurin-like phosphoesterase domain-containing protein</fullName>
    </recommendedName>
</protein>
<sequence>MDSLFSGDGMRRRSFLKLVMAAGGATAAAAAMPRTARAAEAEVYPSKFTFAVMSDVHYFSPSLYGDNEDYVTAENSDRKMFRESSDILDKALADIVAAKPNMVIVPGDLTKDGERVCHEEAKEKFDAAREQLEAAGVNTQFYVINGNHDLNNHNGKDFSGGTAEDADRTDPSEYKGEIWTACGYTDTTAYDLGGTADGSLSYVAQPCPGLTLIAVDTCKYNVDAGDGTLAQETSGHISDDLLEWVCEQAKQARAAGDVVVAMQHHGIVPHFGYEPVIFGEYLVDDYERVAQAYAEAGISAVFTGHMHANDIAAATYGDATIYDIETGSLVTYPSRMRMGSFAFTQDGGELSCTLTVDSHDLGQVTLDSCGLTAGTQDIEGYGKERTLTVESVQTMLSGMIVKPLLSQYAPRGAKAIVAGLLPALGGDAFVGVTEENLNATLWGLVSSQLLPQGFDVAIEIPDVTPVGDVRIYYNADTQHVEAWTVTESADAADVTMALPDDASRQFASELAQVPATMAVEPGSCLLYISADTFNDFLEEVYDEIDAEALSADGQEKALAIVNLLVNLLVTASVDEAPHTLLDLVDFAYQDHLMGCETTEEWATTAVANVPALLPACVAAAVNQALADQQFVDFATSIEFNMRTLLRSDVPFIGSIAISVVAGMMENVKALLDTVADMAGLDLGETLAGLVSGLELMGEPIPALAQNALSTLCHDDNVAEDHNFSLAASATIPSGGSDGDEVDKSALQQVIDQAGALDTTGASQSALDELSAALALAQRVASNPDASAEDVASAQARLERAIKAVEESKRGGAGGNGGSGTSDDGSSNGSADAGNGNDKLTSTGDASLIPVAASALGGAAALAAGLGVRHHMNAANLDE</sequence>
<dbReference type="InterPro" id="IPR006311">
    <property type="entry name" value="TAT_signal"/>
</dbReference>
<comment type="caution">
    <text evidence="7">The sequence shown here is derived from an EMBL/GenBank/DDBJ whole genome shotgun (WGS) entry which is preliminary data.</text>
</comment>
<dbReference type="EMBL" id="NFHO01000005">
    <property type="protein sequence ID" value="OUN43044.1"/>
    <property type="molecule type" value="Genomic_DNA"/>
</dbReference>
<dbReference type="Proteomes" id="UP000196560">
    <property type="component" value="Unassembled WGS sequence"/>
</dbReference>
<evidence type="ECO:0000256" key="2">
    <source>
        <dbReference type="ARBA" id="ARBA00022801"/>
    </source>
</evidence>
<evidence type="ECO:0000256" key="3">
    <source>
        <dbReference type="ARBA" id="ARBA00023004"/>
    </source>
</evidence>
<proteinExistence type="inferred from homology"/>
<keyword evidence="2" id="KW-0378">Hydrolase</keyword>
<dbReference type="GO" id="GO:0046872">
    <property type="term" value="F:metal ion binding"/>
    <property type="evidence" value="ECO:0007669"/>
    <property type="project" value="UniProtKB-KW"/>
</dbReference>
<dbReference type="InterPro" id="IPR029052">
    <property type="entry name" value="Metallo-depent_PP-like"/>
</dbReference>
<gene>
    <name evidence="7" type="ORF">B5G21_05440</name>
</gene>
<dbReference type="RefSeq" id="WP_087186342.1">
    <property type="nucleotide sequence ID" value="NZ_NFHO01000005.1"/>
</dbReference>
<dbReference type="PANTHER" id="PTHR42988">
    <property type="entry name" value="PHOSPHOHYDROLASE"/>
    <property type="match status" value="1"/>
</dbReference>
<feature type="compositionally biased region" description="Gly residues" evidence="5">
    <location>
        <begin position="810"/>
        <end position="819"/>
    </location>
</feature>
<name>A0A1Y3U2N7_9ACTN</name>
<dbReference type="Gene3D" id="3.60.21.10">
    <property type="match status" value="1"/>
</dbReference>
<feature type="region of interest" description="Disordered" evidence="5">
    <location>
        <begin position="153"/>
        <end position="172"/>
    </location>
</feature>
<evidence type="ECO:0000256" key="4">
    <source>
        <dbReference type="ARBA" id="ARBA00025742"/>
    </source>
</evidence>
<evidence type="ECO:0000256" key="5">
    <source>
        <dbReference type="SAM" id="MobiDB-lite"/>
    </source>
</evidence>
<dbReference type="Gene3D" id="1.20.1270.90">
    <property type="entry name" value="AF1782-like"/>
    <property type="match status" value="1"/>
</dbReference>
<dbReference type="InterPro" id="IPR050884">
    <property type="entry name" value="CNP_phosphodiesterase-III"/>
</dbReference>
<feature type="domain" description="Calcineurin-like phosphoesterase" evidence="6">
    <location>
        <begin position="49"/>
        <end position="308"/>
    </location>
</feature>
<comment type="similarity">
    <text evidence="4">Belongs to the cyclic nucleotide phosphodiesterase class-III family.</text>
</comment>
<keyword evidence="8" id="KW-1185">Reference proteome</keyword>
<organism evidence="7 8">
    <name type="scientific">Enorma massiliensis</name>
    <dbReference type="NCBI Taxonomy" id="1472761"/>
    <lineage>
        <taxon>Bacteria</taxon>
        <taxon>Bacillati</taxon>
        <taxon>Actinomycetota</taxon>
        <taxon>Coriobacteriia</taxon>
        <taxon>Coriobacteriales</taxon>
        <taxon>Coriobacteriaceae</taxon>
        <taxon>Enorma</taxon>
    </lineage>
</organism>
<dbReference type="AlphaFoldDB" id="A0A1Y3U2N7"/>
<feature type="compositionally biased region" description="Low complexity" evidence="5">
    <location>
        <begin position="820"/>
        <end position="837"/>
    </location>
</feature>
<dbReference type="PANTHER" id="PTHR42988:SF2">
    <property type="entry name" value="CYCLIC NUCLEOTIDE PHOSPHODIESTERASE CBUA0032-RELATED"/>
    <property type="match status" value="1"/>
</dbReference>
<keyword evidence="3" id="KW-0408">Iron</keyword>
<feature type="region of interest" description="Disordered" evidence="5">
    <location>
        <begin position="804"/>
        <end position="838"/>
    </location>
</feature>
<reference evidence="8" key="1">
    <citation type="submission" date="2017-04" db="EMBL/GenBank/DDBJ databases">
        <title>Function of individual gut microbiota members based on whole genome sequencing of pure cultures obtained from chicken caecum.</title>
        <authorList>
            <person name="Medvecky M."/>
            <person name="Cejkova D."/>
            <person name="Polansky O."/>
            <person name="Karasova D."/>
            <person name="Kubasova T."/>
            <person name="Cizek A."/>
            <person name="Rychlik I."/>
        </authorList>
    </citation>
    <scope>NUCLEOTIDE SEQUENCE [LARGE SCALE GENOMIC DNA]</scope>
    <source>
        <strain evidence="8">An70</strain>
    </source>
</reference>
<dbReference type="GO" id="GO:0016787">
    <property type="term" value="F:hydrolase activity"/>
    <property type="evidence" value="ECO:0007669"/>
    <property type="project" value="UniProtKB-KW"/>
</dbReference>
<evidence type="ECO:0000256" key="1">
    <source>
        <dbReference type="ARBA" id="ARBA00022723"/>
    </source>
</evidence>
<evidence type="ECO:0000259" key="6">
    <source>
        <dbReference type="Pfam" id="PF00149"/>
    </source>
</evidence>
<accession>A0A1Y3U2N7</accession>
<evidence type="ECO:0000313" key="7">
    <source>
        <dbReference type="EMBL" id="OUN43044.1"/>
    </source>
</evidence>
<dbReference type="InterPro" id="IPR004843">
    <property type="entry name" value="Calcineurin-like_PHP"/>
</dbReference>
<dbReference type="PROSITE" id="PS51318">
    <property type="entry name" value="TAT"/>
    <property type="match status" value="1"/>
</dbReference>